<dbReference type="Proteomes" id="UP000279833">
    <property type="component" value="Unassembled WGS sequence"/>
</dbReference>
<dbReference type="AlphaFoldDB" id="A0A183JE96"/>
<evidence type="ECO:0000313" key="2">
    <source>
        <dbReference type="EMBL" id="VDO65022.1"/>
    </source>
</evidence>
<protein>
    <submittedName>
        <fullName evidence="4">PI3K/PI4K domain-containing protein</fullName>
    </submittedName>
</protein>
<keyword evidence="3" id="KW-1185">Reference proteome</keyword>
<name>A0A183JE96_9TREM</name>
<sequence>MLPYDQDVNHPECLREEDSSMDGSSRDTTTANNKNNSNGSGSTSSCSSKSLSRMSFPGHSKSNGTSNKKTTGNLKDQSTLTSLYIFYGIFELMNDGLCSIHFSSSTPPLGRVMGRNFDDEGESDVSFAVHTLNYNLICN</sequence>
<feature type="compositionally biased region" description="Basic and acidic residues" evidence="1">
    <location>
        <begin position="7"/>
        <end position="18"/>
    </location>
</feature>
<proteinExistence type="predicted"/>
<reference evidence="4" key="1">
    <citation type="submission" date="2016-06" db="UniProtKB">
        <authorList>
            <consortium name="WormBaseParasite"/>
        </authorList>
    </citation>
    <scope>IDENTIFICATION</scope>
</reference>
<reference evidence="2 3" key="2">
    <citation type="submission" date="2018-11" db="EMBL/GenBank/DDBJ databases">
        <authorList>
            <consortium name="Pathogen Informatics"/>
        </authorList>
    </citation>
    <scope>NUCLEOTIDE SEQUENCE [LARGE SCALE GENOMIC DNA]</scope>
    <source>
        <strain evidence="2">Dakar</strain>
        <strain evidence="3">Dakar, Senegal</strain>
    </source>
</reference>
<dbReference type="WBParaSite" id="SCUD_0000100801-mRNA-1">
    <property type="protein sequence ID" value="SCUD_0000100801-mRNA-1"/>
    <property type="gene ID" value="SCUD_0000100801"/>
</dbReference>
<feature type="compositionally biased region" description="Polar residues" evidence="1">
    <location>
        <begin position="21"/>
        <end position="31"/>
    </location>
</feature>
<organism evidence="4">
    <name type="scientific">Schistosoma curassoni</name>
    <dbReference type="NCBI Taxonomy" id="6186"/>
    <lineage>
        <taxon>Eukaryota</taxon>
        <taxon>Metazoa</taxon>
        <taxon>Spiralia</taxon>
        <taxon>Lophotrochozoa</taxon>
        <taxon>Platyhelminthes</taxon>
        <taxon>Trematoda</taxon>
        <taxon>Digenea</taxon>
        <taxon>Strigeidida</taxon>
        <taxon>Schistosomatoidea</taxon>
        <taxon>Schistosomatidae</taxon>
        <taxon>Schistosoma</taxon>
    </lineage>
</organism>
<dbReference type="EMBL" id="UZAK01000762">
    <property type="protein sequence ID" value="VDO65022.1"/>
    <property type="molecule type" value="Genomic_DNA"/>
</dbReference>
<feature type="region of interest" description="Disordered" evidence="1">
    <location>
        <begin position="1"/>
        <end position="74"/>
    </location>
</feature>
<evidence type="ECO:0000313" key="3">
    <source>
        <dbReference type="Proteomes" id="UP000279833"/>
    </source>
</evidence>
<evidence type="ECO:0000313" key="4">
    <source>
        <dbReference type="WBParaSite" id="SCUD_0000100801-mRNA-1"/>
    </source>
</evidence>
<feature type="compositionally biased region" description="Polar residues" evidence="1">
    <location>
        <begin position="60"/>
        <end position="74"/>
    </location>
</feature>
<accession>A0A183JE96</accession>
<evidence type="ECO:0000256" key="1">
    <source>
        <dbReference type="SAM" id="MobiDB-lite"/>
    </source>
</evidence>
<feature type="compositionally biased region" description="Low complexity" evidence="1">
    <location>
        <begin position="32"/>
        <end position="52"/>
    </location>
</feature>
<gene>
    <name evidence="2" type="ORF">SCUD_LOCUS1009</name>
</gene>